<evidence type="ECO:0000313" key="4">
    <source>
        <dbReference type="Proteomes" id="UP000286402"/>
    </source>
</evidence>
<dbReference type="Proteomes" id="UP000286402">
    <property type="component" value="Unassembled WGS sequence"/>
</dbReference>
<dbReference type="PANTHER" id="PTHR12526">
    <property type="entry name" value="GLYCOSYLTRANSFERASE"/>
    <property type="match status" value="1"/>
</dbReference>
<dbReference type="Pfam" id="PF00534">
    <property type="entry name" value="Glycos_transf_1"/>
    <property type="match status" value="1"/>
</dbReference>
<feature type="domain" description="Glycosyl transferase family 1" evidence="2">
    <location>
        <begin position="193"/>
        <end position="340"/>
    </location>
</feature>
<dbReference type="InterPro" id="IPR001296">
    <property type="entry name" value="Glyco_trans_1"/>
</dbReference>
<name>A0A420FI45_9SPHI</name>
<keyword evidence="1" id="KW-1133">Transmembrane helix</keyword>
<evidence type="ECO:0000259" key="2">
    <source>
        <dbReference type="Pfam" id="PF00534"/>
    </source>
</evidence>
<protein>
    <submittedName>
        <fullName evidence="3">Glycosyl transferase family 1</fullName>
    </submittedName>
</protein>
<dbReference type="EMBL" id="MCAQ01000027">
    <property type="protein sequence ID" value="RKF32609.1"/>
    <property type="molecule type" value="Genomic_DNA"/>
</dbReference>
<dbReference type="SUPFAM" id="SSF53756">
    <property type="entry name" value="UDP-Glycosyltransferase/glycogen phosphorylase"/>
    <property type="match status" value="1"/>
</dbReference>
<proteinExistence type="predicted"/>
<feature type="transmembrane region" description="Helical" evidence="1">
    <location>
        <begin position="86"/>
        <end position="107"/>
    </location>
</feature>
<keyword evidence="3" id="KW-0808">Transferase</keyword>
<organism evidence="3 4">
    <name type="scientific">Sphingobacterium siyangense</name>
    <dbReference type="NCBI Taxonomy" id="459529"/>
    <lineage>
        <taxon>Bacteria</taxon>
        <taxon>Pseudomonadati</taxon>
        <taxon>Bacteroidota</taxon>
        <taxon>Sphingobacteriia</taxon>
        <taxon>Sphingobacteriales</taxon>
        <taxon>Sphingobacteriaceae</taxon>
        <taxon>Sphingobacterium</taxon>
    </lineage>
</organism>
<dbReference type="GO" id="GO:0016757">
    <property type="term" value="F:glycosyltransferase activity"/>
    <property type="evidence" value="ECO:0007669"/>
    <property type="project" value="InterPro"/>
</dbReference>
<keyword evidence="1" id="KW-0472">Membrane</keyword>
<sequence length="375" mass="43880">MRNSTIQDKICLIYNYGQHYRLGIFRLLNNEMGVHFYFGDKMDDVKKIDYSELSLFEKELKNIKIYGPIYWQSGAISTLFQPYKHYIILGEYLCLSTWLLALFAPLFGKKVYFWTHGWYGKESKIMKLFKKFFFKLGNQIFLYGERAKKLMINEGFDERRLHVIYNSLNYEEQLDTRSKLSPHREFYSKIFENDFSTIIFIGRLTKVKKLSWVIEAMRILNEKGIKVNFCIIGNGVEKSTLIEMVEGYHLKEQVRFLGAIYDEGLIAEYICNADVCVSPGNVGLTAMHAMVFGTPVITNDDFNNQMPEYEAVVEGETGGFFINNDIENLASKIEYWIGGHVDREITRKNCFNQIDSYFNPYYQLKVIENVIKTNS</sequence>
<dbReference type="PANTHER" id="PTHR12526:SF630">
    <property type="entry name" value="GLYCOSYLTRANSFERASE"/>
    <property type="match status" value="1"/>
</dbReference>
<comment type="caution">
    <text evidence="3">The sequence shown here is derived from an EMBL/GenBank/DDBJ whole genome shotgun (WGS) entry which is preliminary data.</text>
</comment>
<keyword evidence="1" id="KW-0812">Transmembrane</keyword>
<keyword evidence="4" id="KW-1185">Reference proteome</keyword>
<dbReference type="CDD" id="cd03801">
    <property type="entry name" value="GT4_PimA-like"/>
    <property type="match status" value="1"/>
</dbReference>
<reference evidence="3 4" key="1">
    <citation type="submission" date="2016-07" db="EMBL/GenBank/DDBJ databases">
        <title>Genome analysis of Sphingobacterium siyangense T12B17.</title>
        <authorList>
            <person name="Xu D."/>
            <person name="Su Y."/>
            <person name="Zheng S."/>
        </authorList>
    </citation>
    <scope>NUCLEOTIDE SEQUENCE [LARGE SCALE GENOMIC DNA]</scope>
    <source>
        <strain evidence="3 4">T12B17</strain>
    </source>
</reference>
<gene>
    <name evidence="3" type="ORF">BCY89_14970</name>
</gene>
<dbReference type="AlphaFoldDB" id="A0A420FI45"/>
<accession>A0A420FI45</accession>
<evidence type="ECO:0000256" key="1">
    <source>
        <dbReference type="SAM" id="Phobius"/>
    </source>
</evidence>
<evidence type="ECO:0000313" key="3">
    <source>
        <dbReference type="EMBL" id="RKF32609.1"/>
    </source>
</evidence>
<dbReference type="Gene3D" id="3.40.50.2000">
    <property type="entry name" value="Glycogen Phosphorylase B"/>
    <property type="match status" value="2"/>
</dbReference>